<dbReference type="EMBL" id="JACHHT010000003">
    <property type="protein sequence ID" value="MBB6523332.1"/>
    <property type="molecule type" value="Genomic_DNA"/>
</dbReference>
<dbReference type="AlphaFoldDB" id="A0A7X0JW43"/>
<keyword evidence="2" id="KW-1185">Reference proteome</keyword>
<organism evidence="1 2">
    <name type="scientific">Pseudoteredinibacter isoporae</name>
    <dbReference type="NCBI Taxonomy" id="570281"/>
    <lineage>
        <taxon>Bacteria</taxon>
        <taxon>Pseudomonadati</taxon>
        <taxon>Pseudomonadota</taxon>
        <taxon>Gammaproteobacteria</taxon>
        <taxon>Cellvibrionales</taxon>
        <taxon>Cellvibrionaceae</taxon>
        <taxon>Pseudoteredinibacter</taxon>
    </lineage>
</organism>
<reference evidence="1 2" key="1">
    <citation type="submission" date="2020-08" db="EMBL/GenBank/DDBJ databases">
        <title>Genomic Encyclopedia of Type Strains, Phase IV (KMG-IV): sequencing the most valuable type-strain genomes for metagenomic binning, comparative biology and taxonomic classification.</title>
        <authorList>
            <person name="Goeker M."/>
        </authorList>
    </citation>
    <scope>NUCLEOTIDE SEQUENCE [LARGE SCALE GENOMIC DNA]</scope>
    <source>
        <strain evidence="1 2">DSM 22368</strain>
    </source>
</reference>
<accession>A0A7X0JW43</accession>
<evidence type="ECO:0000313" key="2">
    <source>
        <dbReference type="Proteomes" id="UP000528457"/>
    </source>
</evidence>
<protein>
    <submittedName>
        <fullName evidence="1">Uncharacterized protein</fullName>
    </submittedName>
</protein>
<name>A0A7X0JW43_9GAMM</name>
<comment type="caution">
    <text evidence="1">The sequence shown here is derived from an EMBL/GenBank/DDBJ whole genome shotgun (WGS) entry which is preliminary data.</text>
</comment>
<sequence>MFIFSVTAKSKKEQPGFKAGDSIPFIVYIDFKDMFGAEKLCQIFLFKEGFHDIHIEKRKLIPNDKLDSKLIENDKALAEALETGYMIQMFDAH</sequence>
<evidence type="ECO:0000313" key="1">
    <source>
        <dbReference type="EMBL" id="MBB6523332.1"/>
    </source>
</evidence>
<dbReference type="InParanoid" id="A0A7X0JW43"/>
<dbReference type="Proteomes" id="UP000528457">
    <property type="component" value="Unassembled WGS sequence"/>
</dbReference>
<dbReference type="RefSeq" id="WP_166848185.1">
    <property type="nucleotide sequence ID" value="NZ_JAAONY010000003.1"/>
</dbReference>
<proteinExistence type="predicted"/>
<gene>
    <name evidence="1" type="ORF">HNR48_003634</name>
</gene>